<keyword evidence="2" id="KW-1185">Reference proteome</keyword>
<dbReference type="Proteomes" id="UP000242561">
    <property type="component" value="Chromosome"/>
</dbReference>
<evidence type="ECO:0000313" key="1">
    <source>
        <dbReference type="EMBL" id="APG61992.1"/>
    </source>
</evidence>
<dbReference type="EMBL" id="CP018154">
    <property type="protein sequence ID" value="APG61992.1"/>
    <property type="molecule type" value="Genomic_DNA"/>
</dbReference>
<accession>A0A1L3JA33</accession>
<dbReference type="STRING" id="1913578.LPB140_03215"/>
<sequence>MTTNIKLQAYPLDTRKELAEQLSEANKNKLNTKVLANLGPKATAALAEYKAERQLLVKVGQDSLIDYLKFLMAEGINYFEFITDAVHQEVGGYDLEQRVSDLLGKHNGDLWHSCRGPLVGPYYYLSHSW</sequence>
<reference evidence="1 2" key="1">
    <citation type="submission" date="2016-11" db="EMBL/GenBank/DDBJ databases">
        <title>Sphingorhabdus sp. LPB0140, isolated from marine environment.</title>
        <authorList>
            <person name="Kim E."/>
            <person name="Yi H."/>
        </authorList>
    </citation>
    <scope>NUCLEOTIDE SEQUENCE [LARGE SCALE GENOMIC DNA]</scope>
    <source>
        <strain evidence="1 2">LPB0140</strain>
    </source>
</reference>
<dbReference type="AlphaFoldDB" id="A0A1L3JA33"/>
<dbReference type="RefSeq" id="WP_072558640.1">
    <property type="nucleotide sequence ID" value="NZ_CP018154.1"/>
</dbReference>
<evidence type="ECO:0000313" key="2">
    <source>
        <dbReference type="Proteomes" id="UP000242561"/>
    </source>
</evidence>
<organism evidence="1 2">
    <name type="scientific">Sphingorhabdus lutea</name>
    <dbReference type="NCBI Taxonomy" id="1913578"/>
    <lineage>
        <taxon>Bacteria</taxon>
        <taxon>Pseudomonadati</taxon>
        <taxon>Pseudomonadota</taxon>
        <taxon>Alphaproteobacteria</taxon>
        <taxon>Sphingomonadales</taxon>
        <taxon>Sphingomonadaceae</taxon>
        <taxon>Sphingorhabdus</taxon>
    </lineage>
</organism>
<proteinExistence type="predicted"/>
<protein>
    <submittedName>
        <fullName evidence="1">Uncharacterized protein</fullName>
    </submittedName>
</protein>
<dbReference type="KEGG" id="sphl:LPB140_03215"/>
<gene>
    <name evidence="1" type="ORF">LPB140_03215</name>
</gene>
<name>A0A1L3JA33_9SPHN</name>